<dbReference type="InterPro" id="IPR050595">
    <property type="entry name" value="Bact_response_regulator"/>
</dbReference>
<protein>
    <submittedName>
        <fullName evidence="5">Response regulator receiver domain-containing protein</fullName>
    </submittedName>
</protein>
<proteinExistence type="predicted"/>
<dbReference type="AlphaFoldDB" id="A0A4R3NCK6"/>
<feature type="compositionally biased region" description="Basic and acidic residues" evidence="3">
    <location>
        <begin position="51"/>
        <end position="61"/>
    </location>
</feature>
<dbReference type="InterPro" id="IPR011006">
    <property type="entry name" value="CheY-like_superfamily"/>
</dbReference>
<feature type="domain" description="Response regulatory" evidence="4">
    <location>
        <begin position="67"/>
        <end position="183"/>
    </location>
</feature>
<feature type="compositionally biased region" description="Low complexity" evidence="3">
    <location>
        <begin position="194"/>
        <end position="209"/>
    </location>
</feature>
<dbReference type="SUPFAM" id="SSF52172">
    <property type="entry name" value="CheY-like"/>
    <property type="match status" value="1"/>
</dbReference>
<feature type="region of interest" description="Disordered" evidence="3">
    <location>
        <begin position="1"/>
        <end position="66"/>
    </location>
</feature>
<feature type="compositionally biased region" description="Low complexity" evidence="3">
    <location>
        <begin position="16"/>
        <end position="41"/>
    </location>
</feature>
<evidence type="ECO:0000256" key="3">
    <source>
        <dbReference type="SAM" id="MobiDB-lite"/>
    </source>
</evidence>
<dbReference type="PANTHER" id="PTHR44591">
    <property type="entry name" value="STRESS RESPONSE REGULATOR PROTEIN 1"/>
    <property type="match status" value="1"/>
</dbReference>
<comment type="caution">
    <text evidence="5">The sequence shown here is derived from an EMBL/GenBank/DDBJ whole genome shotgun (WGS) entry which is preliminary data.</text>
</comment>
<evidence type="ECO:0000256" key="2">
    <source>
        <dbReference type="PROSITE-ProRule" id="PRU00169"/>
    </source>
</evidence>
<dbReference type="Gene3D" id="3.40.50.2300">
    <property type="match status" value="1"/>
</dbReference>
<dbReference type="EMBL" id="SMAP01000001">
    <property type="protein sequence ID" value="TCT26166.1"/>
    <property type="molecule type" value="Genomic_DNA"/>
</dbReference>
<evidence type="ECO:0000313" key="5">
    <source>
        <dbReference type="EMBL" id="TCT26166.1"/>
    </source>
</evidence>
<name>A0A4R3NCK6_9GAMM</name>
<evidence type="ECO:0000259" key="4">
    <source>
        <dbReference type="PROSITE" id="PS50110"/>
    </source>
</evidence>
<gene>
    <name evidence="5" type="ORF">EDC34_101494</name>
</gene>
<dbReference type="InterPro" id="IPR001789">
    <property type="entry name" value="Sig_transdc_resp-reg_receiver"/>
</dbReference>
<dbReference type="Pfam" id="PF00072">
    <property type="entry name" value="Response_reg"/>
    <property type="match status" value="1"/>
</dbReference>
<organism evidence="5 6">
    <name type="scientific">Thermomonas haemolytica</name>
    <dbReference type="NCBI Taxonomy" id="141949"/>
    <lineage>
        <taxon>Bacteria</taxon>
        <taxon>Pseudomonadati</taxon>
        <taxon>Pseudomonadota</taxon>
        <taxon>Gammaproteobacteria</taxon>
        <taxon>Lysobacterales</taxon>
        <taxon>Lysobacteraceae</taxon>
        <taxon>Thermomonas</taxon>
    </lineage>
</organism>
<reference evidence="5 6" key="1">
    <citation type="submission" date="2019-03" db="EMBL/GenBank/DDBJ databases">
        <title>Genomic Encyclopedia of Type Strains, Phase IV (KMG-IV): sequencing the most valuable type-strain genomes for metagenomic binning, comparative biology and taxonomic classification.</title>
        <authorList>
            <person name="Goeker M."/>
        </authorList>
    </citation>
    <scope>NUCLEOTIDE SEQUENCE [LARGE SCALE GENOMIC DNA]</scope>
    <source>
        <strain evidence="5 6">DSM 13605</strain>
    </source>
</reference>
<dbReference type="Proteomes" id="UP000295414">
    <property type="component" value="Unassembled WGS sequence"/>
</dbReference>
<dbReference type="OrthoDB" id="9800897at2"/>
<keyword evidence="6" id="KW-1185">Reference proteome</keyword>
<sequence>MSLFDLFKRKRPQPAPAAASIQPVARVAAPAAPDAAAPATEPGDDAALHGGPERRERDRRNARPGTRILVIDDSPTIVALLKRMLQQNHYDVLVAYDGESGLEIARREVPDLIFLDIVLPGIDGFSALRTLRRDPLTKDVPIIMISGNAQATEQFYVQRIGADDFMKKPFSRPEVFSRIEALLDETGTPRHVARPAQRPGAAAQPAAPA</sequence>
<accession>A0A4R3NCK6</accession>
<evidence type="ECO:0000256" key="1">
    <source>
        <dbReference type="ARBA" id="ARBA00022553"/>
    </source>
</evidence>
<keyword evidence="1 2" id="KW-0597">Phosphoprotein</keyword>
<dbReference type="GO" id="GO:0000160">
    <property type="term" value="P:phosphorelay signal transduction system"/>
    <property type="evidence" value="ECO:0007669"/>
    <property type="project" value="InterPro"/>
</dbReference>
<dbReference type="SMART" id="SM00448">
    <property type="entry name" value="REC"/>
    <property type="match status" value="1"/>
</dbReference>
<dbReference type="PROSITE" id="PS50110">
    <property type="entry name" value="RESPONSE_REGULATORY"/>
    <property type="match status" value="1"/>
</dbReference>
<evidence type="ECO:0000313" key="6">
    <source>
        <dbReference type="Proteomes" id="UP000295414"/>
    </source>
</evidence>
<dbReference type="RefSeq" id="WP_114960064.1">
    <property type="nucleotide sequence ID" value="NZ_MSZW01000008.1"/>
</dbReference>
<feature type="modified residue" description="4-aspartylphosphate" evidence="2">
    <location>
        <position position="116"/>
    </location>
</feature>
<dbReference type="PANTHER" id="PTHR44591:SF23">
    <property type="entry name" value="CHEY SUBFAMILY"/>
    <property type="match status" value="1"/>
</dbReference>
<feature type="region of interest" description="Disordered" evidence="3">
    <location>
        <begin position="187"/>
        <end position="209"/>
    </location>
</feature>